<accession>A0A316TTQ0</accession>
<dbReference type="Proteomes" id="UP000245533">
    <property type="component" value="Unassembled WGS sequence"/>
</dbReference>
<name>A0A316TTQ0_9BACT</name>
<dbReference type="SUPFAM" id="SSF69318">
    <property type="entry name" value="Integrin alpha N-terminal domain"/>
    <property type="match status" value="1"/>
</dbReference>
<protein>
    <submittedName>
        <fullName evidence="3">CRTAC1 family protein</fullName>
    </submittedName>
</protein>
<dbReference type="EMBL" id="QGGB01000006">
    <property type="protein sequence ID" value="PWN06689.1"/>
    <property type="molecule type" value="Genomic_DNA"/>
</dbReference>
<evidence type="ECO:0000313" key="3">
    <source>
        <dbReference type="EMBL" id="PWN06689.1"/>
    </source>
</evidence>
<evidence type="ECO:0000259" key="2">
    <source>
        <dbReference type="Pfam" id="PF07593"/>
    </source>
</evidence>
<dbReference type="InterPro" id="IPR028994">
    <property type="entry name" value="Integrin_alpha_N"/>
</dbReference>
<keyword evidence="4" id="KW-1185">Reference proteome</keyword>
<sequence length="602" mass="66327">MKRETLTRIAAAVIFALLISIPFGMRTYSDWMSSDDYADREDVLQRYGFYLEDITEAAGVDFSHQRVTVDDELSHILPQISSVGASVSVADFNNDGYPDLYFTSSEFGTPNALYQNMGDGTFTDVGEEMGVAALNSAAAGASMGSVWGDFDNDGYEDLLVYRWGSPELFRNLEGSGFEPVTDGAGLNKKINSNTAFWFDYNRDGFLDLFIGGYYHEDVNLFDLEDTRMMPDSYEYATNGGLNYLYRNNGDGTFTDVSEESGLQETRKWTLASTAADINNSGYPDIILANDYGVDEVLLNCEGRVFENVGEETGIGFVPKSGMSASLGDFMNRGEYSIYITNISEAGVLMQGNNLWVPSSSTESESGVPGYRNLAGNMGVEIGEWGYGGQFVDLNNDGYLDLYVANGYVSDEPGTDYWYDYSRVVGGNRNIIIDANNWPAMNSRSFSGYQTNKIWLNDGAGRFREVAGAVGGSLSLDSRSVAYADLDGSGNLDLIVANQNQPVKIFKNQGQPDRNWVGFRLTGTESNRSAIGAEVFLYWDGRITRKMVSGGESFSSQSQRAVHFGMGEVAEAEKAEIRWPSGNIDVIEKPELNRYHSIIESED</sequence>
<dbReference type="Gene3D" id="2.130.10.130">
    <property type="entry name" value="Integrin alpha, N-terminal"/>
    <property type="match status" value="2"/>
</dbReference>
<dbReference type="Pfam" id="PF13517">
    <property type="entry name" value="FG-GAP_3"/>
    <property type="match status" value="3"/>
</dbReference>
<keyword evidence="1" id="KW-0732">Signal</keyword>
<proteinExistence type="predicted"/>
<comment type="caution">
    <text evidence="3">The sequence shown here is derived from an EMBL/GenBank/DDBJ whole genome shotgun (WGS) entry which is preliminary data.</text>
</comment>
<dbReference type="Pfam" id="PF07593">
    <property type="entry name" value="UnbV_ASPIC"/>
    <property type="match status" value="1"/>
</dbReference>
<feature type="domain" description="ASPIC/UnbV" evidence="2">
    <location>
        <begin position="529"/>
        <end position="595"/>
    </location>
</feature>
<evidence type="ECO:0000256" key="1">
    <source>
        <dbReference type="ARBA" id="ARBA00022729"/>
    </source>
</evidence>
<organism evidence="3 4">
    <name type="scientific">Rhodohalobacter mucosus</name>
    <dbReference type="NCBI Taxonomy" id="2079485"/>
    <lineage>
        <taxon>Bacteria</taxon>
        <taxon>Pseudomonadati</taxon>
        <taxon>Balneolota</taxon>
        <taxon>Balneolia</taxon>
        <taxon>Balneolales</taxon>
        <taxon>Balneolaceae</taxon>
        <taxon>Rhodohalobacter</taxon>
    </lineage>
</organism>
<dbReference type="RefSeq" id="WP_109646803.1">
    <property type="nucleotide sequence ID" value="NZ_QGGB01000006.1"/>
</dbReference>
<dbReference type="InterPro" id="IPR027039">
    <property type="entry name" value="Crtac1"/>
</dbReference>
<dbReference type="InterPro" id="IPR013517">
    <property type="entry name" value="FG-GAP"/>
</dbReference>
<dbReference type="PANTHER" id="PTHR16026">
    <property type="entry name" value="CARTILAGE ACIDIC PROTEIN 1"/>
    <property type="match status" value="1"/>
</dbReference>
<dbReference type="AlphaFoldDB" id="A0A316TTQ0"/>
<evidence type="ECO:0000313" key="4">
    <source>
        <dbReference type="Proteomes" id="UP000245533"/>
    </source>
</evidence>
<dbReference type="InterPro" id="IPR011519">
    <property type="entry name" value="UnbV_ASPIC"/>
</dbReference>
<reference evidence="3 4" key="1">
    <citation type="submission" date="2018-05" db="EMBL/GenBank/DDBJ databases">
        <title>Rhodohalobacter halophilus gen. nov., sp. nov., a moderately halophilic member of the family Balneolaceae.</title>
        <authorList>
            <person name="Liu Z.-W."/>
        </authorList>
    </citation>
    <scope>NUCLEOTIDE SEQUENCE [LARGE SCALE GENOMIC DNA]</scope>
    <source>
        <strain evidence="3 4">8A47</strain>
    </source>
</reference>
<gene>
    <name evidence="3" type="ORF">DDZ15_09240</name>
</gene>
<dbReference type="PANTHER" id="PTHR16026:SF0">
    <property type="entry name" value="CARTILAGE ACIDIC PROTEIN 1"/>
    <property type="match status" value="1"/>
</dbReference>
<dbReference type="OrthoDB" id="9816120at2"/>